<dbReference type="InterPro" id="IPR000719">
    <property type="entry name" value="Prot_kinase_dom"/>
</dbReference>
<evidence type="ECO:0000256" key="5">
    <source>
        <dbReference type="SAM" id="Phobius"/>
    </source>
</evidence>
<dbReference type="GO" id="GO:0004674">
    <property type="term" value="F:protein serine/threonine kinase activity"/>
    <property type="evidence" value="ECO:0007669"/>
    <property type="project" value="TreeGrafter"/>
</dbReference>
<dbReference type="EC" id="2.7.11.-" evidence="8"/>
<dbReference type="Gene3D" id="1.10.510.10">
    <property type="entry name" value="Transferase(Phosphotransferase) domain 1"/>
    <property type="match status" value="1"/>
</dbReference>
<organism evidence="8">
    <name type="scientific">Alloyangia sp. H15</name>
    <dbReference type="NCBI Taxonomy" id="3029062"/>
    <lineage>
        <taxon>Bacteria</taxon>
        <taxon>Pseudomonadati</taxon>
        <taxon>Pseudomonadota</taxon>
        <taxon>Alphaproteobacteria</taxon>
        <taxon>Rhodobacterales</taxon>
        <taxon>Roseobacteraceae</taxon>
        <taxon>Alloyangia</taxon>
    </lineage>
</organism>
<dbReference type="Gene3D" id="3.30.200.20">
    <property type="entry name" value="Phosphorylase Kinase, domain 1"/>
    <property type="match status" value="1"/>
</dbReference>
<dbReference type="GO" id="GO:0005524">
    <property type="term" value="F:ATP binding"/>
    <property type="evidence" value="ECO:0007669"/>
    <property type="project" value="UniProtKB-KW"/>
</dbReference>
<keyword evidence="1 8" id="KW-0808">Transferase</keyword>
<dbReference type="EC" id="3.1.3.16" evidence="8"/>
<evidence type="ECO:0000313" key="8">
    <source>
        <dbReference type="EMBL" id="XCC95156.1"/>
    </source>
</evidence>
<dbReference type="InterPro" id="IPR001932">
    <property type="entry name" value="PPM-type_phosphatase-like_dom"/>
</dbReference>
<keyword evidence="3 8" id="KW-0418">Kinase</keyword>
<keyword evidence="5" id="KW-1133">Transmembrane helix</keyword>
<dbReference type="AlphaFoldDB" id="A0AAU8AJH6"/>
<keyword evidence="4" id="KW-0067">ATP-binding</keyword>
<feature type="domain" description="PPM-type phosphatase" evidence="7">
    <location>
        <begin position="14"/>
        <end position="238"/>
    </location>
</feature>
<dbReference type="EMBL" id="CP123385">
    <property type="protein sequence ID" value="XCC95156.1"/>
    <property type="molecule type" value="Genomic_DNA"/>
</dbReference>
<dbReference type="EC" id="3.1.3.-" evidence="8"/>
<reference evidence="8" key="1">
    <citation type="submission" date="2023-02" db="EMBL/GenBank/DDBJ databases">
        <title>Description and genomic characterization of Salipiger bruguierae sp. nov., isolated from the sediment of mangrove plant Bruguiera sexangula.</title>
        <authorList>
            <person name="Long M."/>
        </authorList>
    </citation>
    <scope>NUCLEOTIDE SEQUENCE</scope>
    <source>
        <strain evidence="8">H15</strain>
    </source>
</reference>
<dbReference type="InterPro" id="IPR036457">
    <property type="entry name" value="PPM-type-like_dom_sf"/>
</dbReference>
<accession>A0AAU8AJH6</accession>
<evidence type="ECO:0000256" key="2">
    <source>
        <dbReference type="ARBA" id="ARBA00022741"/>
    </source>
</evidence>
<keyword evidence="8" id="KW-0378">Hydrolase</keyword>
<gene>
    <name evidence="8" type="ORF">PVT71_18885</name>
</gene>
<dbReference type="PANTHER" id="PTHR43289:SF6">
    <property type="entry name" value="SERINE_THREONINE-PROTEIN KINASE NEKL-3"/>
    <property type="match status" value="1"/>
</dbReference>
<proteinExistence type="predicted"/>
<protein>
    <submittedName>
        <fullName evidence="8">Bifunctional protein-serine/threonine kinase/phosphatase</fullName>
        <ecNumber evidence="8">2.7.11.-</ecNumber>
        <ecNumber evidence="8">3.1.3.-</ecNumber>
        <ecNumber evidence="8">3.1.3.16</ecNumber>
    </submittedName>
</protein>
<name>A0AAU8AJH6_9RHOB</name>
<dbReference type="RefSeq" id="WP_353473993.1">
    <property type="nucleotide sequence ID" value="NZ_CP123385.1"/>
</dbReference>
<dbReference type="InterPro" id="IPR011009">
    <property type="entry name" value="Kinase-like_dom_sf"/>
</dbReference>
<evidence type="ECO:0000259" key="6">
    <source>
        <dbReference type="PROSITE" id="PS50011"/>
    </source>
</evidence>
<keyword evidence="2" id="KW-0547">Nucleotide-binding</keyword>
<dbReference type="InterPro" id="IPR008266">
    <property type="entry name" value="Tyr_kinase_AS"/>
</dbReference>
<dbReference type="Gene3D" id="3.60.40.10">
    <property type="entry name" value="PPM-type phosphatase domain"/>
    <property type="match status" value="1"/>
</dbReference>
<keyword evidence="5" id="KW-0812">Transmembrane</keyword>
<dbReference type="PROSITE" id="PS00109">
    <property type="entry name" value="PROTEIN_KINASE_TYR"/>
    <property type="match status" value="1"/>
</dbReference>
<dbReference type="GO" id="GO:0004722">
    <property type="term" value="F:protein serine/threonine phosphatase activity"/>
    <property type="evidence" value="ECO:0007669"/>
    <property type="project" value="UniProtKB-EC"/>
</dbReference>
<feature type="domain" description="Protein kinase" evidence="6">
    <location>
        <begin position="271"/>
        <end position="530"/>
    </location>
</feature>
<dbReference type="CDD" id="cd00143">
    <property type="entry name" value="PP2Cc"/>
    <property type="match status" value="1"/>
</dbReference>
<dbReference type="SMART" id="SM00332">
    <property type="entry name" value="PP2Cc"/>
    <property type="match status" value="1"/>
</dbReference>
<dbReference type="PROSITE" id="PS51746">
    <property type="entry name" value="PPM_2"/>
    <property type="match status" value="1"/>
</dbReference>
<dbReference type="PROSITE" id="PS50011">
    <property type="entry name" value="PROTEIN_KINASE_DOM"/>
    <property type="match status" value="1"/>
</dbReference>
<evidence type="ECO:0000256" key="4">
    <source>
        <dbReference type="ARBA" id="ARBA00022840"/>
    </source>
</evidence>
<dbReference type="CDD" id="cd14014">
    <property type="entry name" value="STKc_PknB_like"/>
    <property type="match status" value="1"/>
</dbReference>
<dbReference type="PANTHER" id="PTHR43289">
    <property type="entry name" value="MITOGEN-ACTIVATED PROTEIN KINASE KINASE KINASE 20-RELATED"/>
    <property type="match status" value="1"/>
</dbReference>
<evidence type="ECO:0000259" key="7">
    <source>
        <dbReference type="PROSITE" id="PS51746"/>
    </source>
</evidence>
<evidence type="ECO:0000256" key="3">
    <source>
        <dbReference type="ARBA" id="ARBA00022777"/>
    </source>
</evidence>
<keyword evidence="5" id="KW-0472">Membrane</keyword>
<feature type="transmembrane region" description="Helical" evidence="5">
    <location>
        <begin position="552"/>
        <end position="571"/>
    </location>
</feature>
<dbReference type="Pfam" id="PF13672">
    <property type="entry name" value="PP2C_2"/>
    <property type="match status" value="1"/>
</dbReference>
<dbReference type="SUPFAM" id="SSF81606">
    <property type="entry name" value="PP2C-like"/>
    <property type="match status" value="1"/>
</dbReference>
<sequence>MPRDTALPQTLHLSLGQHARQGMKPQMQDFHGALLPGGTQLALKGAVVALADGISTSPHARTAAEMAVAALVTDYYDTPESWTVQTAAGRVIAATNAWLHGQSRAVAPGDPDRGFVCTLSAMVLKGREAHLFHVGDSRISRLAGDSLEPLTEDHVSGGMLSRAMGVSAELRLDHRRVALQSGDVFLLTTDGVHAHITGRDLRAALDRTPDLDAVAEHLVGLALQRGSRDNLTAQVLRVDALPEPGSAALGAEATVLPVPPLPRPGDEIDGFRILRALHHSPRSHVFLAAAPDGAKVALKIPASEIAESADARRRFLLEDWVARRIDSPHVLRAAPLPGPRSALYGVTEFVEGVTLRQWMTDHPKPSLDEVRGIVTQVADGLRALHRREMIHQDIRPENLLIDGDGTVRIIDFGSVAVAGVEEATPGLLGEMPGTYQYTAPEYLSGDVVSWRSDMFALAVIAYEMLTGVLPYGTQVARVASRRDQMRLAYRSASDETSGVPLWMDEALQRALHPDPLRRPDALSEFLASLRRPSPGWQAAHRRPLAARNPVRFWQATSAILAALCLILAAHLGG</sequence>
<dbReference type="SUPFAM" id="SSF56112">
    <property type="entry name" value="Protein kinase-like (PK-like)"/>
    <property type="match status" value="1"/>
</dbReference>
<dbReference type="Pfam" id="PF00069">
    <property type="entry name" value="Pkinase"/>
    <property type="match status" value="1"/>
</dbReference>
<evidence type="ECO:0000256" key="1">
    <source>
        <dbReference type="ARBA" id="ARBA00022679"/>
    </source>
</evidence>
<dbReference type="SMART" id="SM00331">
    <property type="entry name" value="PP2C_SIG"/>
    <property type="match status" value="1"/>
</dbReference>